<evidence type="ECO:0000313" key="1">
    <source>
        <dbReference type="EMBL" id="OAJ37282.1"/>
    </source>
</evidence>
<dbReference type="Proteomes" id="UP000077115">
    <property type="component" value="Unassembled WGS sequence"/>
</dbReference>
<reference evidence="1 2" key="1">
    <citation type="submission" date="2006-10" db="EMBL/GenBank/DDBJ databases">
        <title>The Genome Sequence of Batrachochytrium dendrobatidis JEL423.</title>
        <authorList>
            <consortium name="The Broad Institute Genome Sequencing Platform"/>
            <person name="Birren B."/>
            <person name="Lander E."/>
            <person name="Galagan J."/>
            <person name="Cuomo C."/>
            <person name="Devon K."/>
            <person name="Jaffe D."/>
            <person name="Butler J."/>
            <person name="Alvarez P."/>
            <person name="Gnerre S."/>
            <person name="Grabherr M."/>
            <person name="Kleber M."/>
            <person name="Mauceli E."/>
            <person name="Brockman W."/>
            <person name="Young S."/>
            <person name="LaButti K."/>
            <person name="Sykes S."/>
            <person name="DeCaprio D."/>
            <person name="Crawford M."/>
            <person name="Koehrsen M."/>
            <person name="Engels R."/>
            <person name="Montgomery P."/>
            <person name="Pearson M."/>
            <person name="Howarth C."/>
            <person name="Larson L."/>
            <person name="White J."/>
            <person name="O'Leary S."/>
            <person name="Kodira C."/>
            <person name="Zeng Q."/>
            <person name="Yandava C."/>
            <person name="Alvarado L."/>
            <person name="Longcore J."/>
            <person name="James T."/>
        </authorList>
    </citation>
    <scope>NUCLEOTIDE SEQUENCE [LARGE SCALE GENOMIC DNA]</scope>
    <source>
        <strain evidence="1 2">JEL423</strain>
    </source>
</reference>
<dbReference type="AlphaFoldDB" id="A0A177WC13"/>
<proteinExistence type="predicted"/>
<evidence type="ECO:0000313" key="2">
    <source>
        <dbReference type="Proteomes" id="UP000077115"/>
    </source>
</evidence>
<evidence type="ECO:0008006" key="3">
    <source>
        <dbReference type="Google" id="ProtNLM"/>
    </source>
</evidence>
<sequence length="373" mass="42441">MLICLLLKLFQAKPFTWKELSMKQIYDYQSTRVSQNSLKYLQGIFKLENNEKDEILLDLYCHSLSFTKEIGFAAKQTSAFLFILKELHKEVVSSSLVNMEKDYAYFKHLLMQHAIHRPPFSEKIFSLSEVKTISEYITHTYFRHYLMYKYVFTKKLRMNLIVENFMSNHDDIKESTEQDTVDDKLSDNQTAYQAAYDAEKCDDAESSKDARLEISGSITKLAREEITSTDASKPSDTAMMSDHSPATISKDISHGSTLGQHPYALQTCTAHTISAGMPSKDITKHDETNGFEKSSEFIVSDVSKSVASGKQEAAIIELKSFISSVLATKLDDMRSTLLTKLTAQEEHINAKLKKIEGNLEDDKKKDLKVKSKK</sequence>
<dbReference type="OrthoDB" id="425082at2759"/>
<organism evidence="1 2">
    <name type="scientific">Batrachochytrium dendrobatidis (strain JEL423)</name>
    <dbReference type="NCBI Taxonomy" id="403673"/>
    <lineage>
        <taxon>Eukaryota</taxon>
        <taxon>Fungi</taxon>
        <taxon>Fungi incertae sedis</taxon>
        <taxon>Chytridiomycota</taxon>
        <taxon>Chytridiomycota incertae sedis</taxon>
        <taxon>Chytridiomycetes</taxon>
        <taxon>Rhizophydiales</taxon>
        <taxon>Rhizophydiales incertae sedis</taxon>
        <taxon>Batrachochytrium</taxon>
    </lineage>
</organism>
<dbReference type="PANTHER" id="PTHR28457">
    <property type="entry name" value="COILED-COIL DOMAIN-CONTAINING PROTEIN 189"/>
    <property type="match status" value="1"/>
</dbReference>
<dbReference type="InterPro" id="IPR032727">
    <property type="entry name" value="CLAMP"/>
</dbReference>
<gene>
    <name evidence="1" type="ORF">BDEG_21324</name>
</gene>
<reference evidence="1 2" key="2">
    <citation type="submission" date="2016-05" db="EMBL/GenBank/DDBJ databases">
        <title>Lineage-specific infection strategies underlie the spectrum of fungal disease in amphibians.</title>
        <authorList>
            <person name="Cuomo C.A."/>
            <person name="Farrer R.A."/>
            <person name="James T."/>
            <person name="Longcore J."/>
            <person name="Birren B."/>
        </authorList>
    </citation>
    <scope>NUCLEOTIDE SEQUENCE [LARGE SCALE GENOMIC DNA]</scope>
    <source>
        <strain evidence="1 2">JEL423</strain>
    </source>
</reference>
<protein>
    <recommendedName>
        <fullName evidence="3">Coiled-coil domain-containing protein 189</fullName>
    </recommendedName>
</protein>
<dbReference type="eggNOG" id="ENOG502RXPT">
    <property type="taxonomic scope" value="Eukaryota"/>
</dbReference>
<name>A0A177WC13_BATDL</name>
<accession>A0A177WC13</accession>
<dbReference type="PANTHER" id="PTHR28457:SF1">
    <property type="entry name" value="CILIA- AND FLAGELLA-ASSOCIATED PROTEIN 119"/>
    <property type="match status" value="1"/>
</dbReference>
<dbReference type="Pfam" id="PF14769">
    <property type="entry name" value="CLAMP"/>
    <property type="match status" value="1"/>
</dbReference>
<dbReference type="EMBL" id="DS022300">
    <property type="protein sequence ID" value="OAJ37282.1"/>
    <property type="molecule type" value="Genomic_DNA"/>
</dbReference>
<dbReference type="VEuPathDB" id="FungiDB:BDEG_21324"/>
<dbReference type="STRING" id="403673.A0A177WC13"/>